<evidence type="ECO:0000313" key="7">
    <source>
        <dbReference type="Proteomes" id="UP001652740"/>
    </source>
</evidence>
<evidence type="ECO:0000256" key="1">
    <source>
        <dbReference type="ARBA" id="ARBA00004245"/>
    </source>
</evidence>
<protein>
    <submittedName>
        <fullName evidence="8">Dynein regulatory complex protein 9</fullName>
    </submittedName>
</protein>
<name>A0A6J1X9B2_GALME</name>
<gene>
    <name evidence="8" type="primary">LOC113523009</name>
</gene>
<dbReference type="InParanoid" id="A0A6J1X9B2"/>
<reference evidence="8" key="1">
    <citation type="submission" date="2025-08" db="UniProtKB">
        <authorList>
            <consortium name="RefSeq"/>
        </authorList>
    </citation>
    <scope>IDENTIFICATION</scope>
    <source>
        <tissue evidence="8">Whole larvae</tissue>
    </source>
</reference>
<evidence type="ECO:0000256" key="3">
    <source>
        <dbReference type="ARBA" id="ARBA00022490"/>
    </source>
</evidence>
<proteinExistence type="predicted"/>
<dbReference type="GO" id="GO:0005856">
    <property type="term" value="C:cytoskeleton"/>
    <property type="evidence" value="ECO:0007669"/>
    <property type="project" value="UniProtKB-SubCell"/>
</dbReference>
<dbReference type="Proteomes" id="UP001652740">
    <property type="component" value="Unplaced"/>
</dbReference>
<feature type="chain" id="PRO_5045706929" evidence="6">
    <location>
        <begin position="23"/>
        <end position="300"/>
    </location>
</feature>
<dbReference type="KEGG" id="gmw:113523009"/>
<evidence type="ECO:0000256" key="4">
    <source>
        <dbReference type="ARBA" id="ARBA00023212"/>
    </source>
</evidence>
<accession>A0A6J1X9B2</accession>
<organism evidence="7 8">
    <name type="scientific">Galleria mellonella</name>
    <name type="common">Greater wax moth</name>
    <dbReference type="NCBI Taxonomy" id="7137"/>
    <lineage>
        <taxon>Eukaryota</taxon>
        <taxon>Metazoa</taxon>
        <taxon>Ecdysozoa</taxon>
        <taxon>Arthropoda</taxon>
        <taxon>Hexapoda</taxon>
        <taxon>Insecta</taxon>
        <taxon>Pterygota</taxon>
        <taxon>Neoptera</taxon>
        <taxon>Endopterygota</taxon>
        <taxon>Lepidoptera</taxon>
        <taxon>Glossata</taxon>
        <taxon>Ditrysia</taxon>
        <taxon>Pyraloidea</taxon>
        <taxon>Pyralidae</taxon>
        <taxon>Galleriinae</taxon>
        <taxon>Galleria</taxon>
    </lineage>
</organism>
<sequence>MDALLFTLTLEVVLLQIRILEGTTELQADKKCKSRNEKAQCDKFTRDRQMVKDVIRRTLIEIVETGQWYTLEQATKVLQSRFSSAITMRLKHEQLEMTLKGIVKELITKRNQWILETHNADKKIALLRDKMKDDYQNAKARLCYAEKWVIARAESLELQLNVPRPPLPRADYEQRVHDELVRAYELQIKEREDLLVYWKERYTRDIADICDRVSKKCEQLRIAIARHEELQNLYNLHEGEMRGWLTFKRERAARIALQERLNTAAKRIQSWWRGIMVRRALGQFRYLRSAKKSPSKGKKK</sequence>
<comment type="subcellular location">
    <subcellularLocation>
        <location evidence="2">Cell projection</location>
    </subcellularLocation>
    <subcellularLocation>
        <location evidence="1">Cytoplasm</location>
        <location evidence="1">Cytoskeleton</location>
    </subcellularLocation>
</comment>
<keyword evidence="4" id="KW-0206">Cytoskeleton</keyword>
<dbReference type="AlphaFoldDB" id="A0A6J1X9B2"/>
<dbReference type="PANTHER" id="PTHR14871">
    <property type="entry name" value="DYNEIN REGULATORY COMPLEX PROTEIN 9"/>
    <property type="match status" value="1"/>
</dbReference>
<evidence type="ECO:0000256" key="6">
    <source>
        <dbReference type="SAM" id="SignalP"/>
    </source>
</evidence>
<dbReference type="GO" id="GO:0044782">
    <property type="term" value="P:cilium organization"/>
    <property type="evidence" value="ECO:0007669"/>
    <property type="project" value="TreeGrafter"/>
</dbReference>
<keyword evidence="3" id="KW-0963">Cytoplasm</keyword>
<dbReference type="GO" id="GO:0031514">
    <property type="term" value="C:motile cilium"/>
    <property type="evidence" value="ECO:0007669"/>
    <property type="project" value="TreeGrafter"/>
</dbReference>
<keyword evidence="6" id="KW-0732">Signal</keyword>
<keyword evidence="5" id="KW-0966">Cell projection</keyword>
<dbReference type="CDD" id="cd23766">
    <property type="entry name" value="IQCG"/>
    <property type="match status" value="1"/>
</dbReference>
<evidence type="ECO:0000313" key="8">
    <source>
        <dbReference type="RefSeq" id="XP_026764673.2"/>
    </source>
</evidence>
<keyword evidence="7" id="KW-1185">Reference proteome</keyword>
<dbReference type="PANTHER" id="PTHR14871:SF1">
    <property type="entry name" value="DYNEIN REGULATORY COMPLEX PROTEIN 9"/>
    <property type="match status" value="1"/>
</dbReference>
<feature type="signal peptide" evidence="6">
    <location>
        <begin position="1"/>
        <end position="22"/>
    </location>
</feature>
<evidence type="ECO:0000256" key="2">
    <source>
        <dbReference type="ARBA" id="ARBA00004316"/>
    </source>
</evidence>
<dbReference type="InterPro" id="IPR042618">
    <property type="entry name" value="IQCG"/>
</dbReference>
<dbReference type="RefSeq" id="XP_026764673.2">
    <property type="nucleotide sequence ID" value="XM_026908872.3"/>
</dbReference>
<dbReference type="PROSITE" id="PS50096">
    <property type="entry name" value="IQ"/>
    <property type="match status" value="1"/>
</dbReference>
<dbReference type="GO" id="GO:0005737">
    <property type="term" value="C:cytoplasm"/>
    <property type="evidence" value="ECO:0007669"/>
    <property type="project" value="TreeGrafter"/>
</dbReference>
<dbReference type="GeneID" id="113523009"/>
<evidence type="ECO:0000256" key="5">
    <source>
        <dbReference type="ARBA" id="ARBA00023273"/>
    </source>
</evidence>